<proteinExistence type="predicted"/>
<dbReference type="AlphaFoldDB" id="A0A699ZVN6"/>
<gene>
    <name evidence="2" type="ORF">HaLaN_24075</name>
</gene>
<comment type="caution">
    <text evidence="2">The sequence shown here is derived from an EMBL/GenBank/DDBJ whole genome shotgun (WGS) entry which is preliminary data.</text>
</comment>
<keyword evidence="3" id="KW-1185">Reference proteome</keyword>
<protein>
    <submittedName>
        <fullName evidence="2">RAP domain</fullName>
    </submittedName>
</protein>
<evidence type="ECO:0000313" key="2">
    <source>
        <dbReference type="EMBL" id="GFH26005.1"/>
    </source>
</evidence>
<dbReference type="InterPro" id="IPR013584">
    <property type="entry name" value="RAP"/>
</dbReference>
<feature type="domain" description="RAP" evidence="1">
    <location>
        <begin position="42"/>
        <end position="93"/>
    </location>
</feature>
<dbReference type="EMBL" id="BLLF01002988">
    <property type="protein sequence ID" value="GFH26005.1"/>
    <property type="molecule type" value="Genomic_DNA"/>
</dbReference>
<dbReference type="Proteomes" id="UP000485058">
    <property type="component" value="Unassembled WGS sequence"/>
</dbReference>
<accession>A0A699ZVN6</accession>
<organism evidence="2 3">
    <name type="scientific">Haematococcus lacustris</name>
    <name type="common">Green alga</name>
    <name type="synonym">Haematococcus pluvialis</name>
    <dbReference type="NCBI Taxonomy" id="44745"/>
    <lineage>
        <taxon>Eukaryota</taxon>
        <taxon>Viridiplantae</taxon>
        <taxon>Chlorophyta</taxon>
        <taxon>core chlorophytes</taxon>
        <taxon>Chlorophyceae</taxon>
        <taxon>CS clade</taxon>
        <taxon>Chlamydomonadales</taxon>
        <taxon>Haematococcaceae</taxon>
        <taxon>Haematococcus</taxon>
    </lineage>
</organism>
<evidence type="ECO:0000313" key="3">
    <source>
        <dbReference type="Proteomes" id="UP000485058"/>
    </source>
</evidence>
<dbReference type="Pfam" id="PF08373">
    <property type="entry name" value="RAP"/>
    <property type="match status" value="1"/>
</dbReference>
<sequence length="118" mass="12918">MQCPAPMGLMPCRGQQAWGVPPVAADILVTRLPSGQACQLVIEFHGPHHFLANLPDEVDGPTRLRQRMLQRRCQALLTVNWATWAALGTQEARQAWLTSRMAIVMALVGTPRAAPRAA</sequence>
<name>A0A699ZVN6_HAELA</name>
<reference evidence="2 3" key="1">
    <citation type="submission" date="2020-02" db="EMBL/GenBank/DDBJ databases">
        <title>Draft genome sequence of Haematococcus lacustris strain NIES-144.</title>
        <authorList>
            <person name="Morimoto D."/>
            <person name="Nakagawa S."/>
            <person name="Yoshida T."/>
            <person name="Sawayama S."/>
        </authorList>
    </citation>
    <scope>NUCLEOTIDE SEQUENCE [LARGE SCALE GENOMIC DNA]</scope>
    <source>
        <strain evidence="2 3">NIES-144</strain>
    </source>
</reference>
<evidence type="ECO:0000259" key="1">
    <source>
        <dbReference type="Pfam" id="PF08373"/>
    </source>
</evidence>